<proteinExistence type="predicted"/>
<evidence type="ECO:0000313" key="2">
    <source>
        <dbReference type="Proteomes" id="UP001596060"/>
    </source>
</evidence>
<gene>
    <name evidence="1" type="ORF">ACFPN9_14170</name>
</gene>
<accession>A0ABW0P232</accession>
<evidence type="ECO:0000313" key="1">
    <source>
        <dbReference type="EMBL" id="MFC5506403.1"/>
    </source>
</evidence>
<name>A0ABW0P232_9HYPH</name>
<sequence>MNVANITLEILRSYAQACMDLDATVEKLRAKGFDLLVVPSRGASPFIAGAASYAHTLRNECYEAFDPSAPRIRPIEKLYLPFTADGANDFAISTAAIRRFWSRVLAAFIRRDRSDKALLFYKYLRAISGKIALGFRLREGGKSGRFIFIDTVVSGQAICEIFNAFADYGLDDCHFILLIDQQGNALRPDYRQQIDTMVCFGVQVWV</sequence>
<dbReference type="EMBL" id="JBHSLU010000041">
    <property type="protein sequence ID" value="MFC5506403.1"/>
    <property type="molecule type" value="Genomic_DNA"/>
</dbReference>
<protein>
    <submittedName>
        <fullName evidence="1">Uncharacterized protein</fullName>
    </submittedName>
</protein>
<dbReference type="Proteomes" id="UP001596060">
    <property type="component" value="Unassembled WGS sequence"/>
</dbReference>
<organism evidence="1 2">
    <name type="scientific">Bosea massiliensis</name>
    <dbReference type="NCBI Taxonomy" id="151419"/>
    <lineage>
        <taxon>Bacteria</taxon>
        <taxon>Pseudomonadati</taxon>
        <taxon>Pseudomonadota</taxon>
        <taxon>Alphaproteobacteria</taxon>
        <taxon>Hyphomicrobiales</taxon>
        <taxon>Boseaceae</taxon>
        <taxon>Bosea</taxon>
    </lineage>
</organism>
<keyword evidence="2" id="KW-1185">Reference proteome</keyword>
<comment type="caution">
    <text evidence="1">The sequence shown here is derived from an EMBL/GenBank/DDBJ whole genome shotgun (WGS) entry which is preliminary data.</text>
</comment>
<dbReference type="RefSeq" id="WP_377817202.1">
    <property type="nucleotide sequence ID" value="NZ_JBHSLU010000041.1"/>
</dbReference>
<reference evidence="2" key="1">
    <citation type="journal article" date="2019" name="Int. J. Syst. Evol. Microbiol.">
        <title>The Global Catalogue of Microorganisms (GCM) 10K type strain sequencing project: providing services to taxonomists for standard genome sequencing and annotation.</title>
        <authorList>
            <consortium name="The Broad Institute Genomics Platform"/>
            <consortium name="The Broad Institute Genome Sequencing Center for Infectious Disease"/>
            <person name="Wu L."/>
            <person name="Ma J."/>
        </authorList>
    </citation>
    <scope>NUCLEOTIDE SEQUENCE [LARGE SCALE GENOMIC DNA]</scope>
    <source>
        <strain evidence="2">CCUG 43117</strain>
    </source>
</reference>